<evidence type="ECO:0000313" key="5">
    <source>
        <dbReference type="EMBL" id="MFD2802317.1"/>
    </source>
</evidence>
<keyword evidence="6" id="KW-1185">Reference proteome</keyword>
<evidence type="ECO:0000256" key="3">
    <source>
        <dbReference type="ARBA" id="ARBA00023125"/>
    </source>
</evidence>
<keyword evidence="3" id="KW-0238">DNA-binding</keyword>
<keyword evidence="2" id="KW-0805">Transcription regulation</keyword>
<dbReference type="InterPro" id="IPR005650">
    <property type="entry name" value="BlaI_family"/>
</dbReference>
<protein>
    <submittedName>
        <fullName evidence="5">BlaI/MecI/CopY family transcriptional regulator</fullName>
    </submittedName>
</protein>
<evidence type="ECO:0000313" key="6">
    <source>
        <dbReference type="Proteomes" id="UP001597478"/>
    </source>
</evidence>
<dbReference type="InterPro" id="IPR036388">
    <property type="entry name" value="WH-like_DNA-bd_sf"/>
</dbReference>
<reference evidence="6" key="1">
    <citation type="journal article" date="2019" name="Int. J. Syst. Evol. Microbiol.">
        <title>The Global Catalogue of Microorganisms (GCM) 10K type strain sequencing project: providing services to taxonomists for standard genome sequencing and annotation.</title>
        <authorList>
            <consortium name="The Broad Institute Genomics Platform"/>
            <consortium name="The Broad Institute Genome Sequencing Center for Infectious Disease"/>
            <person name="Wu L."/>
            <person name="Ma J."/>
        </authorList>
    </citation>
    <scope>NUCLEOTIDE SEQUENCE [LARGE SCALE GENOMIC DNA]</scope>
    <source>
        <strain evidence="6">IBRC-M 10906</strain>
    </source>
</reference>
<name>A0ABW5WED5_9PSEU</name>
<proteinExistence type="inferred from homology"/>
<comment type="caution">
    <text evidence="5">The sequence shown here is derived from an EMBL/GenBank/DDBJ whole genome shotgun (WGS) entry which is preliminary data.</text>
</comment>
<dbReference type="PIRSF" id="PIRSF019455">
    <property type="entry name" value="CopR_AtkY"/>
    <property type="match status" value="1"/>
</dbReference>
<dbReference type="Gene3D" id="1.10.10.10">
    <property type="entry name" value="Winged helix-like DNA-binding domain superfamily/Winged helix DNA-binding domain"/>
    <property type="match status" value="1"/>
</dbReference>
<dbReference type="EMBL" id="JBHUOF010000047">
    <property type="protein sequence ID" value="MFD2802317.1"/>
    <property type="molecule type" value="Genomic_DNA"/>
</dbReference>
<dbReference type="Proteomes" id="UP001597478">
    <property type="component" value="Unassembled WGS sequence"/>
</dbReference>
<evidence type="ECO:0000256" key="1">
    <source>
        <dbReference type="ARBA" id="ARBA00011046"/>
    </source>
</evidence>
<dbReference type="Pfam" id="PF03965">
    <property type="entry name" value="Penicillinase_R"/>
    <property type="match status" value="1"/>
</dbReference>
<evidence type="ECO:0000256" key="4">
    <source>
        <dbReference type="ARBA" id="ARBA00023163"/>
    </source>
</evidence>
<accession>A0ABW5WED5</accession>
<dbReference type="Gene3D" id="6.10.140.850">
    <property type="match status" value="1"/>
</dbReference>
<sequence length="128" mass="14482">MADRRTTRQFGELEAAIMEVLWARDSPAPVRDVVEALRPTRSSAYTTVQTVMEILHRKGWLAREKNGRAYEYWPLASREEYAARLIDDILSETPDRTAVLARFFSEMDPAEAAKLRQALGGPTAGRES</sequence>
<dbReference type="RefSeq" id="WP_377394581.1">
    <property type="nucleotide sequence ID" value="NZ_JBHSAN010000053.1"/>
</dbReference>
<dbReference type="SUPFAM" id="SSF46785">
    <property type="entry name" value="Winged helix' DNA-binding domain"/>
    <property type="match status" value="1"/>
</dbReference>
<comment type="similarity">
    <text evidence="1">Belongs to the BlaI transcriptional regulatory family.</text>
</comment>
<organism evidence="5 6">
    <name type="scientific">Prauserella oleivorans</name>
    <dbReference type="NCBI Taxonomy" id="1478153"/>
    <lineage>
        <taxon>Bacteria</taxon>
        <taxon>Bacillati</taxon>
        <taxon>Actinomycetota</taxon>
        <taxon>Actinomycetes</taxon>
        <taxon>Pseudonocardiales</taxon>
        <taxon>Pseudonocardiaceae</taxon>
        <taxon>Prauserella</taxon>
    </lineage>
</organism>
<evidence type="ECO:0000256" key="2">
    <source>
        <dbReference type="ARBA" id="ARBA00023015"/>
    </source>
</evidence>
<keyword evidence="4" id="KW-0804">Transcription</keyword>
<dbReference type="InterPro" id="IPR036390">
    <property type="entry name" value="WH_DNA-bd_sf"/>
</dbReference>
<gene>
    <name evidence="5" type="ORF">ACFS2C_23285</name>
</gene>